<dbReference type="RefSeq" id="WP_105043169.1">
    <property type="nucleotide sequence ID" value="NZ_MQWA01000001.1"/>
</dbReference>
<evidence type="ECO:0000313" key="3">
    <source>
        <dbReference type="Proteomes" id="UP000239907"/>
    </source>
</evidence>
<dbReference type="OrthoDB" id="9815389at2"/>
<gene>
    <name evidence="2" type="ORF">BSZ32_09240</name>
</gene>
<dbReference type="GO" id="GO:0004803">
    <property type="term" value="F:transposase activity"/>
    <property type="evidence" value="ECO:0007669"/>
    <property type="project" value="InterPro"/>
</dbReference>
<evidence type="ECO:0000313" key="2">
    <source>
        <dbReference type="EMBL" id="PQJ28668.1"/>
    </source>
</evidence>
<protein>
    <recommendedName>
        <fullName evidence="1">Transposase IS200-like domain-containing protein</fullName>
    </recommendedName>
</protein>
<dbReference type="Gene3D" id="3.30.70.1290">
    <property type="entry name" value="Transposase IS200-like"/>
    <property type="match status" value="1"/>
</dbReference>
<accession>A0A2S7U0Y1</accession>
<dbReference type="SUPFAM" id="SSF143422">
    <property type="entry name" value="Transposase IS200-like"/>
    <property type="match status" value="1"/>
</dbReference>
<dbReference type="InterPro" id="IPR052715">
    <property type="entry name" value="RAYT_transposase"/>
</dbReference>
<keyword evidence="3" id="KW-1185">Reference proteome</keyword>
<dbReference type="SMART" id="SM01321">
    <property type="entry name" value="Y1_Tnp"/>
    <property type="match status" value="1"/>
</dbReference>
<dbReference type="PANTHER" id="PTHR36966:SF1">
    <property type="entry name" value="REP-ASSOCIATED TYROSINE TRANSPOSASE"/>
    <property type="match status" value="1"/>
</dbReference>
<reference evidence="2 3" key="1">
    <citation type="submission" date="2016-12" db="EMBL/GenBank/DDBJ databases">
        <title>Study of bacterial adaptation to deep sea.</title>
        <authorList>
            <person name="Song J."/>
            <person name="Yoshizawa S."/>
            <person name="Kogure K."/>
        </authorList>
    </citation>
    <scope>NUCLEOTIDE SEQUENCE [LARGE SCALE GENOMIC DNA]</scope>
    <source>
        <strain evidence="2 3">SAORIC-165</strain>
    </source>
</reference>
<dbReference type="Pfam" id="PF01797">
    <property type="entry name" value="Y1_Tnp"/>
    <property type="match status" value="1"/>
</dbReference>
<dbReference type="Proteomes" id="UP000239907">
    <property type="component" value="Unassembled WGS sequence"/>
</dbReference>
<dbReference type="EMBL" id="MQWA01000001">
    <property type="protein sequence ID" value="PQJ28668.1"/>
    <property type="molecule type" value="Genomic_DNA"/>
</dbReference>
<sequence>MEFSEHLPWKSRGYLPHVDAVGELQMITYRLADSLPRSEIKKLMLELESHPEKVRSRVSRRRVEALLDSGLGCCALGHPEVAKVVEDTFLKFDSEKYELLHWCIMPNHVHVLIRPHISLGLILQSWKSYTGRWALQHNERLGLGVPEESFWMREYWDRFIRNLEHFENAASYIRMNPVNARLCAKPEDWRWGSAWSGR</sequence>
<comment type="caution">
    <text evidence="2">The sequence shown here is derived from an EMBL/GenBank/DDBJ whole genome shotgun (WGS) entry which is preliminary data.</text>
</comment>
<dbReference type="InterPro" id="IPR036515">
    <property type="entry name" value="Transposase_17_sf"/>
</dbReference>
<proteinExistence type="predicted"/>
<dbReference type="PANTHER" id="PTHR36966">
    <property type="entry name" value="REP-ASSOCIATED TYROSINE TRANSPOSASE"/>
    <property type="match status" value="1"/>
</dbReference>
<dbReference type="GO" id="GO:0043565">
    <property type="term" value="F:sequence-specific DNA binding"/>
    <property type="evidence" value="ECO:0007669"/>
    <property type="project" value="TreeGrafter"/>
</dbReference>
<evidence type="ECO:0000259" key="1">
    <source>
        <dbReference type="SMART" id="SM01321"/>
    </source>
</evidence>
<dbReference type="AlphaFoldDB" id="A0A2S7U0Y1"/>
<dbReference type="InterPro" id="IPR002686">
    <property type="entry name" value="Transposase_17"/>
</dbReference>
<dbReference type="GO" id="GO:0006313">
    <property type="term" value="P:DNA transposition"/>
    <property type="evidence" value="ECO:0007669"/>
    <property type="project" value="InterPro"/>
</dbReference>
<organism evidence="2 3">
    <name type="scientific">Rubritalea profundi</name>
    <dbReference type="NCBI Taxonomy" id="1658618"/>
    <lineage>
        <taxon>Bacteria</taxon>
        <taxon>Pseudomonadati</taxon>
        <taxon>Verrucomicrobiota</taxon>
        <taxon>Verrucomicrobiia</taxon>
        <taxon>Verrucomicrobiales</taxon>
        <taxon>Rubritaleaceae</taxon>
        <taxon>Rubritalea</taxon>
    </lineage>
</organism>
<name>A0A2S7U0Y1_9BACT</name>
<feature type="domain" description="Transposase IS200-like" evidence="1">
    <location>
        <begin position="69"/>
        <end position="176"/>
    </location>
</feature>